<keyword evidence="1" id="KW-0472">Membrane</keyword>
<evidence type="ECO:0000313" key="2">
    <source>
        <dbReference type="EMBL" id="HGQ36113.1"/>
    </source>
</evidence>
<accession>A0A7C4JKA5</accession>
<feature type="transmembrane region" description="Helical" evidence="1">
    <location>
        <begin position="50"/>
        <end position="71"/>
    </location>
</feature>
<feature type="transmembrane region" description="Helical" evidence="1">
    <location>
        <begin position="167"/>
        <end position="195"/>
    </location>
</feature>
<dbReference type="EMBL" id="DTCK01000034">
    <property type="protein sequence ID" value="HGQ36113.1"/>
    <property type="molecule type" value="Genomic_DNA"/>
</dbReference>
<reference evidence="3" key="1">
    <citation type="journal article" date="2020" name="mSystems">
        <title>Genome- and Community-Level Interaction Insights into Carbon Utilization and Element Cycling Functions of Hydrothermarchaeota in Hydrothermal Sediment.</title>
        <authorList>
            <person name="Zhou Z."/>
            <person name="Liu Y."/>
            <person name="Xu W."/>
            <person name="Pan J."/>
            <person name="Luo Z.H."/>
            <person name="Li M."/>
        </authorList>
    </citation>
    <scope>NUCLEOTIDE SEQUENCE [LARGE SCALE GENOMIC DNA]</scope>
    <source>
        <strain evidence="3">SpSt-637</strain>
        <strain evidence="2">SpSt-667</strain>
    </source>
</reference>
<sequence length="229" mass="25332">MAFDIGSLLSLVVVYALIDSIDPCMYALYTSLMASFMADMRRLVSMATTFLLSIFLGYLTFNAILKFVLLLAAPPRWILSIALSIYGLTIILYTIFSSRNKKDGEYVCREDRPFCKFLNILKINPSTLSLIGVVVLGFITSFTVLPCSAGMAIAFNAITRNLGFITWIPLAVLYTLIFILPLIALTLVVLGLAKIDTVYKYLLENQVLIKVFGGLLMIFVALLIGLGKL</sequence>
<keyword evidence="1" id="KW-0812">Transmembrane</keyword>
<evidence type="ECO:0000313" key="3">
    <source>
        <dbReference type="EMBL" id="HGQ64994.1"/>
    </source>
</evidence>
<protein>
    <recommendedName>
        <fullName evidence="4">Cytochrome C biogenesis protein transmembrane domain-containing protein</fullName>
    </recommendedName>
</protein>
<feature type="transmembrane region" description="Helical" evidence="1">
    <location>
        <begin position="207"/>
        <end position="226"/>
    </location>
</feature>
<feature type="transmembrane region" description="Helical" evidence="1">
    <location>
        <begin position="6"/>
        <end position="29"/>
    </location>
</feature>
<dbReference type="AlphaFoldDB" id="A0A7C4JKA5"/>
<comment type="caution">
    <text evidence="3">The sequence shown here is derived from an EMBL/GenBank/DDBJ whole genome shotgun (WGS) entry which is preliminary data.</text>
</comment>
<dbReference type="EMBL" id="DTBD01000064">
    <property type="protein sequence ID" value="HGQ64994.1"/>
    <property type="molecule type" value="Genomic_DNA"/>
</dbReference>
<evidence type="ECO:0000256" key="1">
    <source>
        <dbReference type="SAM" id="Phobius"/>
    </source>
</evidence>
<feature type="transmembrane region" description="Helical" evidence="1">
    <location>
        <begin position="128"/>
        <end position="155"/>
    </location>
</feature>
<organism evidence="3">
    <name type="scientific">Ignisphaera aggregans</name>
    <dbReference type="NCBI Taxonomy" id="334771"/>
    <lineage>
        <taxon>Archaea</taxon>
        <taxon>Thermoproteota</taxon>
        <taxon>Thermoprotei</taxon>
        <taxon>Desulfurococcales</taxon>
        <taxon>Desulfurococcaceae</taxon>
        <taxon>Ignisphaera</taxon>
    </lineage>
</organism>
<evidence type="ECO:0008006" key="4">
    <source>
        <dbReference type="Google" id="ProtNLM"/>
    </source>
</evidence>
<keyword evidence="1" id="KW-1133">Transmembrane helix</keyword>
<proteinExistence type="predicted"/>
<gene>
    <name evidence="3" type="ORF">ENU08_07100</name>
    <name evidence="2" type="ORF">ENU41_05480</name>
</gene>
<feature type="transmembrane region" description="Helical" evidence="1">
    <location>
        <begin position="77"/>
        <end position="96"/>
    </location>
</feature>
<name>A0A7C4JKA5_9CREN</name>